<evidence type="ECO:0000256" key="4">
    <source>
        <dbReference type="ARBA" id="ARBA00022857"/>
    </source>
</evidence>
<dbReference type="GO" id="GO:0050661">
    <property type="term" value="F:NADP binding"/>
    <property type="evidence" value="ECO:0007669"/>
    <property type="project" value="InterPro"/>
</dbReference>
<dbReference type="OrthoDB" id="3777373at2759"/>
<dbReference type="Proteomes" id="UP000651452">
    <property type="component" value="Unassembled WGS sequence"/>
</dbReference>
<dbReference type="PANTHER" id="PTHR43303">
    <property type="entry name" value="NADPH DEHYDROGENASE C23G7.10C-RELATED"/>
    <property type="match status" value="1"/>
</dbReference>
<keyword evidence="4" id="KW-0521">NADP</keyword>
<evidence type="ECO:0000259" key="6">
    <source>
        <dbReference type="Pfam" id="PF00724"/>
    </source>
</evidence>
<evidence type="ECO:0000256" key="2">
    <source>
        <dbReference type="ARBA" id="ARBA00022630"/>
    </source>
</evidence>
<protein>
    <recommendedName>
        <fullName evidence="6">NADH:flavin oxidoreductase/NADH oxidase N-terminal domain-containing protein</fullName>
    </recommendedName>
</protein>
<dbReference type="InterPro" id="IPR044152">
    <property type="entry name" value="YqjM-like"/>
</dbReference>
<keyword evidence="2" id="KW-0285">Flavoprotein</keyword>
<keyword evidence="3" id="KW-0288">FMN</keyword>
<dbReference type="InterPro" id="IPR013785">
    <property type="entry name" value="Aldolase_TIM"/>
</dbReference>
<gene>
    <name evidence="7" type="ORF">EKO04_005320</name>
</gene>
<sequence>MFLAPLCQYSAQNGFATDWHLTHLGGIIQRGPDLAIVEATAIQKEGRITPQDLGLWDDGQVEPLRRIVDFAHSQGQKITIQLGHAGRKASTVAPWLHKDAVATADVGGWPDEVFAPSAIAFNEHHYTPKAMSLQQIQNFKTAFVEAAKRAMKAGFDVIEVHAAHGYLIHQFLSPLSNQRNDAYGGSWDNRKKLLLEIVDLVRETLPETMPLSVRLSATDWFDNMKDEFPESWTVADSCKVAPLLVDHGVDFIDVSSGGIHPKQSTSIKSGPGYQVPFAQEIKKAVGNRATVSAVGGIKTAILAEEYLQSGVDVVMCGRWFQENPGLVNVYAKEFGVDIKMANQIGWGFGGRGQGKK</sequence>
<dbReference type="SUPFAM" id="SSF51395">
    <property type="entry name" value="FMN-linked oxidoreductases"/>
    <property type="match status" value="1"/>
</dbReference>
<dbReference type="PANTHER" id="PTHR43303:SF4">
    <property type="entry name" value="NADPH DEHYDROGENASE C23G7.10C-RELATED"/>
    <property type="match status" value="1"/>
</dbReference>
<reference evidence="7" key="2">
    <citation type="submission" date="2020-09" db="EMBL/GenBank/DDBJ databases">
        <title>Reference genome assembly for Australian Ascochyta lentis isolate Al4.</title>
        <authorList>
            <person name="Lee R.C."/>
            <person name="Farfan-Caceres L.M."/>
            <person name="Debler J.W."/>
            <person name="Williams A.H."/>
            <person name="Henares B.M."/>
        </authorList>
    </citation>
    <scope>NUCLEOTIDE SEQUENCE</scope>
    <source>
        <strain evidence="7">Al4</strain>
    </source>
</reference>
<proteinExistence type="predicted"/>
<dbReference type="CDD" id="cd02932">
    <property type="entry name" value="OYE_YqiM_FMN"/>
    <property type="match status" value="1"/>
</dbReference>
<evidence type="ECO:0000256" key="1">
    <source>
        <dbReference type="ARBA" id="ARBA00001917"/>
    </source>
</evidence>
<dbReference type="GO" id="GO:0010181">
    <property type="term" value="F:FMN binding"/>
    <property type="evidence" value="ECO:0007669"/>
    <property type="project" value="InterPro"/>
</dbReference>
<dbReference type="EMBL" id="RZGK01000009">
    <property type="protein sequence ID" value="KAF9696714.1"/>
    <property type="molecule type" value="Genomic_DNA"/>
</dbReference>
<accession>A0A8H7MHN5</accession>
<organism evidence="7 8">
    <name type="scientific">Ascochyta lentis</name>
    <dbReference type="NCBI Taxonomy" id="205686"/>
    <lineage>
        <taxon>Eukaryota</taxon>
        <taxon>Fungi</taxon>
        <taxon>Dikarya</taxon>
        <taxon>Ascomycota</taxon>
        <taxon>Pezizomycotina</taxon>
        <taxon>Dothideomycetes</taxon>
        <taxon>Pleosporomycetidae</taxon>
        <taxon>Pleosporales</taxon>
        <taxon>Pleosporineae</taxon>
        <taxon>Didymellaceae</taxon>
        <taxon>Ascochyta</taxon>
    </lineage>
</organism>
<reference evidence="7" key="1">
    <citation type="submission" date="2018-12" db="EMBL/GenBank/DDBJ databases">
        <authorList>
            <person name="Syme R.A."/>
            <person name="Farfan-Caceres L."/>
            <person name="Lichtenzveig J."/>
        </authorList>
    </citation>
    <scope>NUCLEOTIDE SEQUENCE</scope>
    <source>
        <strain evidence="7">Al4</strain>
    </source>
</reference>
<comment type="caution">
    <text evidence="7">The sequence shown here is derived from an EMBL/GenBank/DDBJ whole genome shotgun (WGS) entry which is preliminary data.</text>
</comment>
<comment type="cofactor">
    <cofactor evidence="1">
        <name>FMN</name>
        <dbReference type="ChEBI" id="CHEBI:58210"/>
    </cofactor>
</comment>
<dbReference type="Pfam" id="PF00724">
    <property type="entry name" value="Oxidored_FMN"/>
    <property type="match status" value="1"/>
</dbReference>
<evidence type="ECO:0000313" key="7">
    <source>
        <dbReference type="EMBL" id="KAF9696714.1"/>
    </source>
</evidence>
<evidence type="ECO:0000256" key="5">
    <source>
        <dbReference type="ARBA" id="ARBA00023002"/>
    </source>
</evidence>
<dbReference type="AlphaFoldDB" id="A0A8H7MHN5"/>
<evidence type="ECO:0000313" key="8">
    <source>
        <dbReference type="Proteomes" id="UP000651452"/>
    </source>
</evidence>
<name>A0A8H7MHN5_9PLEO</name>
<keyword evidence="5" id="KW-0560">Oxidoreductase</keyword>
<keyword evidence="8" id="KW-1185">Reference proteome</keyword>
<feature type="domain" description="NADH:flavin oxidoreductase/NADH oxidase N-terminal" evidence="6">
    <location>
        <begin position="2"/>
        <end position="328"/>
    </location>
</feature>
<dbReference type="Gene3D" id="3.20.20.70">
    <property type="entry name" value="Aldolase class I"/>
    <property type="match status" value="1"/>
</dbReference>
<dbReference type="InterPro" id="IPR001155">
    <property type="entry name" value="OxRdtase_FMN_N"/>
</dbReference>
<dbReference type="GO" id="GO:0003959">
    <property type="term" value="F:NADPH dehydrogenase activity"/>
    <property type="evidence" value="ECO:0007669"/>
    <property type="project" value="InterPro"/>
</dbReference>
<evidence type="ECO:0000256" key="3">
    <source>
        <dbReference type="ARBA" id="ARBA00022643"/>
    </source>
</evidence>